<proteinExistence type="predicted"/>
<accession>A0A0A8ZL02</accession>
<evidence type="ECO:0000313" key="1">
    <source>
        <dbReference type="EMBL" id="JAD39481.1"/>
    </source>
</evidence>
<name>A0A0A8ZL02_ARUDO</name>
<dbReference type="AlphaFoldDB" id="A0A0A8ZL02"/>
<dbReference type="EMBL" id="GBRH01258414">
    <property type="protein sequence ID" value="JAD39481.1"/>
    <property type="molecule type" value="Transcribed_RNA"/>
</dbReference>
<sequence>MTKCTTSLYLNFLLTYS</sequence>
<reference evidence="1" key="1">
    <citation type="submission" date="2014-09" db="EMBL/GenBank/DDBJ databases">
        <authorList>
            <person name="Magalhaes I.L.F."/>
            <person name="Oliveira U."/>
            <person name="Santos F.R."/>
            <person name="Vidigal T.H.D.A."/>
            <person name="Brescovit A.D."/>
            <person name="Santos A.J."/>
        </authorList>
    </citation>
    <scope>NUCLEOTIDE SEQUENCE</scope>
    <source>
        <tissue evidence="1">Shoot tissue taken approximately 20 cm above the soil surface</tissue>
    </source>
</reference>
<reference evidence="1" key="2">
    <citation type="journal article" date="2015" name="Data Brief">
        <title>Shoot transcriptome of the giant reed, Arundo donax.</title>
        <authorList>
            <person name="Barrero R.A."/>
            <person name="Guerrero F.D."/>
            <person name="Moolhuijzen P."/>
            <person name="Goolsby J.A."/>
            <person name="Tidwell J."/>
            <person name="Bellgard S.E."/>
            <person name="Bellgard M.I."/>
        </authorList>
    </citation>
    <scope>NUCLEOTIDE SEQUENCE</scope>
    <source>
        <tissue evidence="1">Shoot tissue taken approximately 20 cm above the soil surface</tissue>
    </source>
</reference>
<organism evidence="1">
    <name type="scientific">Arundo donax</name>
    <name type="common">Giant reed</name>
    <name type="synonym">Donax arundinaceus</name>
    <dbReference type="NCBI Taxonomy" id="35708"/>
    <lineage>
        <taxon>Eukaryota</taxon>
        <taxon>Viridiplantae</taxon>
        <taxon>Streptophyta</taxon>
        <taxon>Embryophyta</taxon>
        <taxon>Tracheophyta</taxon>
        <taxon>Spermatophyta</taxon>
        <taxon>Magnoliopsida</taxon>
        <taxon>Liliopsida</taxon>
        <taxon>Poales</taxon>
        <taxon>Poaceae</taxon>
        <taxon>PACMAD clade</taxon>
        <taxon>Arundinoideae</taxon>
        <taxon>Arundineae</taxon>
        <taxon>Arundo</taxon>
    </lineage>
</organism>
<protein>
    <submittedName>
        <fullName evidence="1">Uncharacterized protein</fullName>
    </submittedName>
</protein>